<proteinExistence type="predicted"/>
<protein>
    <submittedName>
        <fullName evidence="2">Uncharacterized protein</fullName>
    </submittedName>
</protein>
<evidence type="ECO:0000313" key="3">
    <source>
        <dbReference type="Proteomes" id="UP001303160"/>
    </source>
</evidence>
<evidence type="ECO:0000313" key="2">
    <source>
        <dbReference type="EMBL" id="KAK4202701.1"/>
    </source>
</evidence>
<feature type="region of interest" description="Disordered" evidence="1">
    <location>
        <begin position="112"/>
        <end position="184"/>
    </location>
</feature>
<feature type="compositionally biased region" description="Low complexity" evidence="1">
    <location>
        <begin position="113"/>
        <end position="179"/>
    </location>
</feature>
<accession>A0AAN7AVH5</accession>
<reference evidence="2" key="1">
    <citation type="journal article" date="2023" name="Mol. Phylogenet. Evol.">
        <title>Genome-scale phylogeny and comparative genomics of the fungal order Sordariales.</title>
        <authorList>
            <person name="Hensen N."/>
            <person name="Bonometti L."/>
            <person name="Westerberg I."/>
            <person name="Brannstrom I.O."/>
            <person name="Guillou S."/>
            <person name="Cros-Aarteil S."/>
            <person name="Calhoun S."/>
            <person name="Haridas S."/>
            <person name="Kuo A."/>
            <person name="Mondo S."/>
            <person name="Pangilinan J."/>
            <person name="Riley R."/>
            <person name="LaButti K."/>
            <person name="Andreopoulos B."/>
            <person name="Lipzen A."/>
            <person name="Chen C."/>
            <person name="Yan M."/>
            <person name="Daum C."/>
            <person name="Ng V."/>
            <person name="Clum A."/>
            <person name="Steindorff A."/>
            <person name="Ohm R.A."/>
            <person name="Martin F."/>
            <person name="Silar P."/>
            <person name="Natvig D.O."/>
            <person name="Lalanne C."/>
            <person name="Gautier V."/>
            <person name="Ament-Velasquez S.L."/>
            <person name="Kruys A."/>
            <person name="Hutchinson M.I."/>
            <person name="Powell A.J."/>
            <person name="Barry K."/>
            <person name="Miller A.N."/>
            <person name="Grigoriev I.V."/>
            <person name="Debuchy R."/>
            <person name="Gladieux P."/>
            <person name="Hiltunen Thoren M."/>
            <person name="Johannesson H."/>
        </authorList>
    </citation>
    <scope>NUCLEOTIDE SEQUENCE</scope>
    <source>
        <strain evidence="2">CBS 315.58</strain>
    </source>
</reference>
<comment type="caution">
    <text evidence="2">The sequence shown here is derived from an EMBL/GenBank/DDBJ whole genome shotgun (WGS) entry which is preliminary data.</text>
</comment>
<reference evidence="2" key="2">
    <citation type="submission" date="2023-05" db="EMBL/GenBank/DDBJ databases">
        <authorList>
            <consortium name="Lawrence Berkeley National Laboratory"/>
            <person name="Steindorff A."/>
            <person name="Hensen N."/>
            <person name="Bonometti L."/>
            <person name="Westerberg I."/>
            <person name="Brannstrom I.O."/>
            <person name="Guillou S."/>
            <person name="Cros-Aarteil S."/>
            <person name="Calhoun S."/>
            <person name="Haridas S."/>
            <person name="Kuo A."/>
            <person name="Mondo S."/>
            <person name="Pangilinan J."/>
            <person name="Riley R."/>
            <person name="Labutti K."/>
            <person name="Andreopoulos B."/>
            <person name="Lipzen A."/>
            <person name="Chen C."/>
            <person name="Yanf M."/>
            <person name="Daum C."/>
            <person name="Ng V."/>
            <person name="Clum A."/>
            <person name="Ohm R."/>
            <person name="Martin F."/>
            <person name="Silar P."/>
            <person name="Natvig D."/>
            <person name="Lalanne C."/>
            <person name="Gautier V."/>
            <person name="Ament-Velasquez S.L."/>
            <person name="Kruys A."/>
            <person name="Hutchinson M.I."/>
            <person name="Powell A.J."/>
            <person name="Barry K."/>
            <person name="Miller A.N."/>
            <person name="Grigoriev I.V."/>
            <person name="Debuchy R."/>
            <person name="Gladieux P."/>
            <person name="Thoren M.H."/>
            <person name="Johannesson H."/>
        </authorList>
    </citation>
    <scope>NUCLEOTIDE SEQUENCE</scope>
    <source>
        <strain evidence="2">CBS 315.58</strain>
    </source>
</reference>
<dbReference type="Proteomes" id="UP001303160">
    <property type="component" value="Unassembled WGS sequence"/>
</dbReference>
<evidence type="ECO:0000256" key="1">
    <source>
        <dbReference type="SAM" id="MobiDB-lite"/>
    </source>
</evidence>
<gene>
    <name evidence="2" type="ORF">QBC40DRAFT_251868</name>
</gene>
<organism evidence="2 3">
    <name type="scientific">Triangularia verruculosa</name>
    <dbReference type="NCBI Taxonomy" id="2587418"/>
    <lineage>
        <taxon>Eukaryota</taxon>
        <taxon>Fungi</taxon>
        <taxon>Dikarya</taxon>
        <taxon>Ascomycota</taxon>
        <taxon>Pezizomycotina</taxon>
        <taxon>Sordariomycetes</taxon>
        <taxon>Sordariomycetidae</taxon>
        <taxon>Sordariales</taxon>
        <taxon>Podosporaceae</taxon>
        <taxon>Triangularia</taxon>
    </lineage>
</organism>
<dbReference type="EMBL" id="MU863895">
    <property type="protein sequence ID" value="KAK4202701.1"/>
    <property type="molecule type" value="Genomic_DNA"/>
</dbReference>
<sequence length="225" mass="23838">MAGRWYPAPLPPAFESSHIDNVLIVVNTAHVFEQFNAAVLQGRIGSDGAACISLDWAKYWRKCFQEAMNRLRCEQQANSQHAPAALAPTNASESLENRVKELEEMVSKLMLQSSTSTTTTDSPPSSIASSTTAAAPAVETPTTSAAASEVTATGTTFSAPTLTPTTTTASETESTPPSAQRVSDGHISYYSPKICGDCGHTYPSGWPPGFHQLTVCPGKSGNEEN</sequence>
<name>A0AAN7AVH5_9PEZI</name>
<keyword evidence="3" id="KW-1185">Reference proteome</keyword>
<dbReference type="AlphaFoldDB" id="A0AAN7AVH5"/>